<reference evidence="1 2" key="1">
    <citation type="journal article" date="2020" name="BMC Genomics">
        <title>Intraspecific diversification of the crop wild relative Brassica cretica Lam. using demographic model selection.</title>
        <authorList>
            <person name="Kioukis A."/>
            <person name="Michalopoulou V.A."/>
            <person name="Briers L."/>
            <person name="Pirintsos S."/>
            <person name="Studholme D.J."/>
            <person name="Pavlidis P."/>
            <person name="Sarris P.F."/>
        </authorList>
    </citation>
    <scope>NUCLEOTIDE SEQUENCE [LARGE SCALE GENOMIC DNA]</scope>
    <source>
        <strain evidence="2">cv. PFS-1207/04</strain>
    </source>
</reference>
<keyword evidence="2" id="KW-1185">Reference proteome</keyword>
<gene>
    <name evidence="1" type="ORF">DY000_02029387</name>
</gene>
<comment type="caution">
    <text evidence="1">The sequence shown here is derived from an EMBL/GenBank/DDBJ whole genome shotgun (WGS) entry which is preliminary data.</text>
</comment>
<sequence>MEYMSGSPSIVSLPLSPLLPSTPGRQVSSVCRSEPIRSEPHSVVDILRSSSDTLTSTSPQSLTLHLGVLKALIHFLIWSRCSHRNGFNTLSPSPTHLWFPHWYRFEISIHRRFSRSLNRYAASPTIGTIVTLRLICTTDTTKIYAASFPSYSDKILQGFDHLLGFRLYAEASIVKSSSKATTAQKIHISSTDVGSTVLSAFSSSSELLCKSVDSPVLHAATSPSHYVISSIDGSSQSKPYIAPIPFYVAETIVQECGLARFARFYVTVASVSSIDGSSQSYLCDSLTGVVIFYGVSRNSCSQNPLVEFFNVDFDLCVFL</sequence>
<evidence type="ECO:0000313" key="1">
    <source>
        <dbReference type="EMBL" id="KAF3577091.1"/>
    </source>
</evidence>
<evidence type="ECO:0000313" key="2">
    <source>
        <dbReference type="Proteomes" id="UP000266723"/>
    </source>
</evidence>
<name>A0ABQ7DJJ5_BRACR</name>
<proteinExistence type="predicted"/>
<dbReference type="Proteomes" id="UP000266723">
    <property type="component" value="Unassembled WGS sequence"/>
</dbReference>
<protein>
    <submittedName>
        <fullName evidence="1">Uncharacterized protein</fullName>
    </submittedName>
</protein>
<dbReference type="EMBL" id="QGKV02000649">
    <property type="protein sequence ID" value="KAF3577091.1"/>
    <property type="molecule type" value="Genomic_DNA"/>
</dbReference>
<organism evidence="1 2">
    <name type="scientific">Brassica cretica</name>
    <name type="common">Mustard</name>
    <dbReference type="NCBI Taxonomy" id="69181"/>
    <lineage>
        <taxon>Eukaryota</taxon>
        <taxon>Viridiplantae</taxon>
        <taxon>Streptophyta</taxon>
        <taxon>Embryophyta</taxon>
        <taxon>Tracheophyta</taxon>
        <taxon>Spermatophyta</taxon>
        <taxon>Magnoliopsida</taxon>
        <taxon>eudicotyledons</taxon>
        <taxon>Gunneridae</taxon>
        <taxon>Pentapetalae</taxon>
        <taxon>rosids</taxon>
        <taxon>malvids</taxon>
        <taxon>Brassicales</taxon>
        <taxon>Brassicaceae</taxon>
        <taxon>Brassiceae</taxon>
        <taxon>Brassica</taxon>
    </lineage>
</organism>
<accession>A0ABQ7DJJ5</accession>